<sequence length="67" mass="6446">MAGVRATTAGSRWLRAVGASAMGSADVASVGRRLAEGDGAVAEAVLAEGKSRGDGAVSEATLAGGEE</sequence>
<protein>
    <submittedName>
        <fullName evidence="1">Uncharacterized protein</fullName>
    </submittedName>
</protein>
<evidence type="ECO:0000313" key="1">
    <source>
        <dbReference type="EMBL" id="RRT61119.1"/>
    </source>
</evidence>
<accession>A0A426ZAY8</accession>
<dbReference type="Proteomes" id="UP000287651">
    <property type="component" value="Unassembled WGS sequence"/>
</dbReference>
<organism evidence="1 2">
    <name type="scientific">Ensete ventricosum</name>
    <name type="common">Abyssinian banana</name>
    <name type="synonym">Musa ensete</name>
    <dbReference type="NCBI Taxonomy" id="4639"/>
    <lineage>
        <taxon>Eukaryota</taxon>
        <taxon>Viridiplantae</taxon>
        <taxon>Streptophyta</taxon>
        <taxon>Embryophyta</taxon>
        <taxon>Tracheophyta</taxon>
        <taxon>Spermatophyta</taxon>
        <taxon>Magnoliopsida</taxon>
        <taxon>Liliopsida</taxon>
        <taxon>Zingiberales</taxon>
        <taxon>Musaceae</taxon>
        <taxon>Ensete</taxon>
    </lineage>
</organism>
<reference evidence="1 2" key="1">
    <citation type="journal article" date="2014" name="Agronomy (Basel)">
        <title>A Draft Genome Sequence for Ensete ventricosum, the Drought-Tolerant Tree Against Hunger.</title>
        <authorList>
            <person name="Harrison J."/>
            <person name="Moore K.A."/>
            <person name="Paszkiewicz K."/>
            <person name="Jones T."/>
            <person name="Grant M."/>
            <person name="Ambacheew D."/>
            <person name="Muzemil S."/>
            <person name="Studholme D.J."/>
        </authorList>
    </citation>
    <scope>NUCLEOTIDE SEQUENCE [LARGE SCALE GENOMIC DNA]</scope>
</reference>
<name>A0A426ZAY8_ENSVE</name>
<evidence type="ECO:0000313" key="2">
    <source>
        <dbReference type="Proteomes" id="UP000287651"/>
    </source>
</evidence>
<gene>
    <name evidence="1" type="ORF">B296_00030546</name>
</gene>
<comment type="caution">
    <text evidence="1">The sequence shown here is derived from an EMBL/GenBank/DDBJ whole genome shotgun (WGS) entry which is preliminary data.</text>
</comment>
<dbReference type="EMBL" id="AMZH03007527">
    <property type="protein sequence ID" value="RRT61119.1"/>
    <property type="molecule type" value="Genomic_DNA"/>
</dbReference>
<proteinExistence type="predicted"/>
<dbReference type="AlphaFoldDB" id="A0A426ZAY8"/>